<dbReference type="RefSeq" id="WP_258377745.1">
    <property type="nucleotide sequence ID" value="NZ_PRLG01000021.1"/>
</dbReference>
<keyword evidence="1" id="KW-0176">Collagen</keyword>
<dbReference type="Proteomes" id="UP000247459">
    <property type="component" value="Unassembled WGS sequence"/>
</dbReference>
<protein>
    <submittedName>
        <fullName evidence="1">Collagen</fullName>
    </submittedName>
</protein>
<dbReference type="AlphaFoldDB" id="A0A2W0C7B8"/>
<gene>
    <name evidence="1" type="ORF">PIL02S_04560</name>
</gene>
<comment type="caution">
    <text evidence="1">The sequence shown here is derived from an EMBL/GenBank/DDBJ whole genome shotgun (WGS) entry which is preliminary data.</text>
</comment>
<organism evidence="1 2">
    <name type="scientific">Paenibacillus illinoisensis</name>
    <dbReference type="NCBI Taxonomy" id="59845"/>
    <lineage>
        <taxon>Bacteria</taxon>
        <taxon>Bacillati</taxon>
        <taxon>Bacillota</taxon>
        <taxon>Bacilli</taxon>
        <taxon>Bacillales</taxon>
        <taxon>Paenibacillaceae</taxon>
        <taxon>Paenibacillus</taxon>
    </lineage>
</organism>
<sequence length="120" mass="13376">MGWEKWLFYQLGRLKTIPFPGLDPHNKVTIRLVSRAADSLTVSVQGYVLSTTRTLYVSEVISIAPNEAVTRNYFADLAAYEFVFETSTEGAEQVGISVWGKQASGQLVDAHRVVDHEKNS</sequence>
<reference evidence="1 2" key="1">
    <citation type="submission" date="2018-01" db="EMBL/GenBank/DDBJ databases">
        <title>Genome sequence of the PGP bacterium Paenibacillus illinoisensis E3.</title>
        <authorList>
            <person name="Rolli E."/>
            <person name="Marasco R."/>
            <person name="Bessem C."/>
            <person name="Michoud G."/>
            <person name="Gaiarsa S."/>
            <person name="Borin S."/>
            <person name="Daffonchio D."/>
        </authorList>
    </citation>
    <scope>NUCLEOTIDE SEQUENCE [LARGE SCALE GENOMIC DNA]</scope>
    <source>
        <strain evidence="1 2">E3</strain>
    </source>
</reference>
<proteinExistence type="predicted"/>
<dbReference type="EMBL" id="PRLG01000021">
    <property type="protein sequence ID" value="PYY27887.1"/>
    <property type="molecule type" value="Genomic_DNA"/>
</dbReference>
<name>A0A2W0C7B8_9BACL</name>
<accession>A0A2W0C7B8</accession>
<evidence type="ECO:0000313" key="1">
    <source>
        <dbReference type="EMBL" id="PYY27887.1"/>
    </source>
</evidence>
<evidence type="ECO:0000313" key="2">
    <source>
        <dbReference type="Proteomes" id="UP000247459"/>
    </source>
</evidence>